<dbReference type="EMBL" id="CP014135">
    <property type="protein sequence ID" value="AMB88172.1"/>
    <property type="molecule type" value="Genomic_DNA"/>
</dbReference>
<proteinExistence type="predicted"/>
<protein>
    <submittedName>
        <fullName evidence="1">Uncharacterized protein</fullName>
    </submittedName>
</protein>
<evidence type="ECO:0000313" key="2">
    <source>
        <dbReference type="Proteomes" id="UP000063229"/>
    </source>
</evidence>
<sequence>MKYYSDLARYIYPVFQYYESARLCPEIVPLRDSADADLLRVYQRITEYVADQKVTFKFSASPFFNALSTLDETLNKLWHRDYIYASDNLIDAIKQANIVIGKQQKYFVGPTSKNIIKSSKAGVTAIDNMRKLMDINDLESSINDIYAKLKSLRIRTMADLTPLQNELNRLSLSFSDDDSFDTMQTALKTYTQAIETEERNLASAEKSLINGSLLLTGAAVAGGLVYCLISYGKTALTAGAYVPVALACTAATINAGMDVYNVVTAVDTLNTAVANYNDFVRNIANEPFILYIAINGWLETANRVIRNLDRFKDLLDVYISYFNENSESVESYMNSVNKLITAREEKWLSAADIKSLENSFANIKNNFKFDNLKITYTITKDSMVCFKVLAAKEYHTLT</sequence>
<gene>
    <name evidence="1" type="ORF">AWM79_24000</name>
</gene>
<dbReference type="Proteomes" id="UP000063229">
    <property type="component" value="Chromosome"/>
</dbReference>
<organism evidence="1 2">
    <name type="scientific">Pseudomonas agarici</name>
    <dbReference type="NCBI Taxonomy" id="46677"/>
    <lineage>
        <taxon>Bacteria</taxon>
        <taxon>Pseudomonadati</taxon>
        <taxon>Pseudomonadota</taxon>
        <taxon>Gammaproteobacteria</taxon>
        <taxon>Pseudomonadales</taxon>
        <taxon>Pseudomonadaceae</taxon>
        <taxon>Pseudomonas</taxon>
    </lineage>
</organism>
<dbReference type="AlphaFoldDB" id="A0A0X1T863"/>
<keyword evidence="2" id="KW-1185">Reference proteome</keyword>
<name>A0A0X1T863_PSEAA</name>
<accession>A0A0X1T863</accession>
<evidence type="ECO:0000313" key="1">
    <source>
        <dbReference type="EMBL" id="AMB88172.1"/>
    </source>
</evidence>
<dbReference type="KEGG" id="pagb:AWM79_24000"/>
<reference evidence="1 2" key="1">
    <citation type="submission" date="2016-01" db="EMBL/GenBank/DDBJ databases">
        <authorList>
            <person name="McClelland M."/>
            <person name="Jain A."/>
            <person name="Saraogi P."/>
            <person name="Mendelson R."/>
            <person name="Westerman R."/>
            <person name="SanMiguel P."/>
            <person name="Csonka L."/>
        </authorList>
    </citation>
    <scope>NUCLEOTIDE SEQUENCE [LARGE SCALE GENOMIC DNA]</scope>
    <source>
        <strain evidence="1 2">NCPPB 2472</strain>
    </source>
</reference>
<dbReference type="RefSeq" id="WP_060783917.1">
    <property type="nucleotide sequence ID" value="NZ_CP014135.1"/>
</dbReference>